<evidence type="ECO:0008006" key="3">
    <source>
        <dbReference type="Google" id="ProtNLM"/>
    </source>
</evidence>
<sequence length="114" mass="13584">MIFQNDGAPCHFERQVREHLNRTVPGRWIGRAGPIEWPARSPDLNPIDFFIWGFYKEMVYAREINSENELREKLRQCAEKIGENTNALRRLKANFLRRCRLCIKVNGRHFENLL</sequence>
<dbReference type="AlphaFoldDB" id="A0AAV1L8V2"/>
<dbReference type="GO" id="GO:0003676">
    <property type="term" value="F:nucleic acid binding"/>
    <property type="evidence" value="ECO:0007669"/>
    <property type="project" value="InterPro"/>
</dbReference>
<evidence type="ECO:0000313" key="2">
    <source>
        <dbReference type="Proteomes" id="UP001314205"/>
    </source>
</evidence>
<gene>
    <name evidence="1" type="ORF">PARMNEM_LOCUS10785</name>
</gene>
<dbReference type="Gene3D" id="3.30.420.10">
    <property type="entry name" value="Ribonuclease H-like superfamily/Ribonuclease H"/>
    <property type="match status" value="1"/>
</dbReference>
<keyword evidence="2" id="KW-1185">Reference proteome</keyword>
<organism evidence="1 2">
    <name type="scientific">Parnassius mnemosyne</name>
    <name type="common">clouded apollo</name>
    <dbReference type="NCBI Taxonomy" id="213953"/>
    <lineage>
        <taxon>Eukaryota</taxon>
        <taxon>Metazoa</taxon>
        <taxon>Ecdysozoa</taxon>
        <taxon>Arthropoda</taxon>
        <taxon>Hexapoda</taxon>
        <taxon>Insecta</taxon>
        <taxon>Pterygota</taxon>
        <taxon>Neoptera</taxon>
        <taxon>Endopterygota</taxon>
        <taxon>Lepidoptera</taxon>
        <taxon>Glossata</taxon>
        <taxon>Ditrysia</taxon>
        <taxon>Papilionoidea</taxon>
        <taxon>Papilionidae</taxon>
        <taxon>Parnassiinae</taxon>
        <taxon>Parnassini</taxon>
        <taxon>Parnassius</taxon>
        <taxon>Driopa</taxon>
    </lineage>
</organism>
<proteinExistence type="predicted"/>
<dbReference type="InterPro" id="IPR036397">
    <property type="entry name" value="RNaseH_sf"/>
</dbReference>
<name>A0AAV1L8V2_9NEOP</name>
<accession>A0AAV1L8V2</accession>
<comment type="caution">
    <text evidence="1">The sequence shown here is derived from an EMBL/GenBank/DDBJ whole genome shotgun (WGS) entry which is preliminary data.</text>
</comment>
<evidence type="ECO:0000313" key="1">
    <source>
        <dbReference type="EMBL" id="CAK1590422.1"/>
    </source>
</evidence>
<dbReference type="PANTHER" id="PTHR47326">
    <property type="entry name" value="TRANSPOSABLE ELEMENT TC3 TRANSPOSASE-LIKE PROTEIN"/>
    <property type="match status" value="1"/>
</dbReference>
<protein>
    <recommendedName>
        <fullName evidence="3">Tc1-like transposase DDE domain-containing protein</fullName>
    </recommendedName>
</protein>
<dbReference type="EMBL" id="CAVLGL010000085">
    <property type="protein sequence ID" value="CAK1590422.1"/>
    <property type="molecule type" value="Genomic_DNA"/>
</dbReference>
<dbReference type="Proteomes" id="UP001314205">
    <property type="component" value="Unassembled WGS sequence"/>
</dbReference>
<dbReference type="PANTHER" id="PTHR47326:SF1">
    <property type="entry name" value="HTH PSQ-TYPE DOMAIN-CONTAINING PROTEIN"/>
    <property type="match status" value="1"/>
</dbReference>
<reference evidence="1 2" key="1">
    <citation type="submission" date="2023-11" db="EMBL/GenBank/DDBJ databases">
        <authorList>
            <person name="Hedman E."/>
            <person name="Englund M."/>
            <person name="Stromberg M."/>
            <person name="Nyberg Akerstrom W."/>
            <person name="Nylinder S."/>
            <person name="Jareborg N."/>
            <person name="Kallberg Y."/>
            <person name="Kronander E."/>
        </authorList>
    </citation>
    <scope>NUCLEOTIDE SEQUENCE [LARGE SCALE GENOMIC DNA]</scope>
</reference>